<reference evidence="4" key="1">
    <citation type="journal article" date="2020" name="Syst. Appl. Microbiol.">
        <title>Streptomyces alkaliterrae sp. nov., isolated from an alkaline soil, and emended descriptions of Streptomyces alkaliphilus, Streptomyces calidiresistens and Streptomyces durbertensis.</title>
        <authorList>
            <person name="Swiecimska M."/>
            <person name="Golinska P."/>
            <person name="Nouioui I."/>
            <person name="Wypij M."/>
            <person name="Rai M."/>
            <person name="Sangal V."/>
            <person name="Goodfellow M."/>
        </authorList>
    </citation>
    <scope>NUCLEOTIDE SEQUENCE [LARGE SCALE GENOMIC DNA]</scope>
    <source>
        <strain evidence="4">DSM 104538</strain>
    </source>
</reference>
<feature type="region of interest" description="Disordered" evidence="1">
    <location>
        <begin position="1"/>
        <end position="27"/>
    </location>
</feature>
<sequence>MLGASRWSGQTRRRGQQQLRRRRRDTARAVRPARRARVRTAAAYDYGRAVNFVRWVVGARYFEPEELVDAVLTVSKRARSAYDSWEDYSAADTLGRVLRFDEESFGHFYESALVPQRLLAEDPDSLWRTIPFR</sequence>
<dbReference type="InterPro" id="IPR009677">
    <property type="entry name" value="DUF1266"/>
</dbReference>
<organism evidence="3 4">
    <name type="scientific">Streptomyces durbertensis</name>
    <dbReference type="NCBI Taxonomy" id="2448886"/>
    <lineage>
        <taxon>Bacteria</taxon>
        <taxon>Bacillati</taxon>
        <taxon>Actinomycetota</taxon>
        <taxon>Actinomycetes</taxon>
        <taxon>Kitasatosporales</taxon>
        <taxon>Streptomycetaceae</taxon>
        <taxon>Streptomyces</taxon>
    </lineage>
</organism>
<feature type="compositionally biased region" description="Basic residues" evidence="1">
    <location>
        <begin position="11"/>
        <end position="27"/>
    </location>
</feature>
<dbReference type="Pfam" id="PF06889">
    <property type="entry name" value="DUF1266"/>
    <property type="match status" value="1"/>
</dbReference>
<dbReference type="EMBL" id="WMLF01000335">
    <property type="protein sequence ID" value="MBB1245739.1"/>
    <property type="molecule type" value="Genomic_DNA"/>
</dbReference>
<keyword evidence="4" id="KW-1185">Reference proteome</keyword>
<evidence type="ECO:0000259" key="2">
    <source>
        <dbReference type="Pfam" id="PF06889"/>
    </source>
</evidence>
<evidence type="ECO:0000256" key="1">
    <source>
        <dbReference type="SAM" id="MobiDB-lite"/>
    </source>
</evidence>
<dbReference type="RefSeq" id="WP_182857035.1">
    <property type="nucleotide sequence ID" value="NZ_WMLF01000335.1"/>
</dbReference>
<comment type="caution">
    <text evidence="3">The sequence shown here is derived from an EMBL/GenBank/DDBJ whole genome shotgun (WGS) entry which is preliminary data.</text>
</comment>
<accession>A0ABR6EK73</accession>
<name>A0ABR6EK73_9ACTN</name>
<gene>
    <name evidence="3" type="ORF">GL263_19565</name>
</gene>
<dbReference type="Proteomes" id="UP000766698">
    <property type="component" value="Unassembled WGS sequence"/>
</dbReference>
<protein>
    <submittedName>
        <fullName evidence="3">DUF1266 domain-containing protein</fullName>
    </submittedName>
</protein>
<evidence type="ECO:0000313" key="3">
    <source>
        <dbReference type="EMBL" id="MBB1245739.1"/>
    </source>
</evidence>
<evidence type="ECO:0000313" key="4">
    <source>
        <dbReference type="Proteomes" id="UP000766698"/>
    </source>
</evidence>
<feature type="domain" description="DUF1266" evidence="2">
    <location>
        <begin position="17"/>
        <end position="132"/>
    </location>
</feature>
<proteinExistence type="predicted"/>